<evidence type="ECO:0000259" key="6">
    <source>
        <dbReference type="Pfam" id="PF06580"/>
    </source>
</evidence>
<dbReference type="KEGG" id="mgel:G5B37_02205"/>
<dbReference type="SUPFAM" id="SSF55874">
    <property type="entry name" value="ATPase domain of HSP90 chaperone/DNA topoisomerase II/histidine kinase"/>
    <property type="match status" value="1"/>
</dbReference>
<dbReference type="PANTHER" id="PTHR45641:SF1">
    <property type="entry name" value="AAA+ ATPASE DOMAIN-CONTAINING PROTEIN"/>
    <property type="match status" value="1"/>
</dbReference>
<feature type="domain" description="Histidine kinase/HSP90-like ATPase" evidence="5">
    <location>
        <begin position="610"/>
        <end position="710"/>
    </location>
</feature>
<dbReference type="Pfam" id="PF13424">
    <property type="entry name" value="TPR_12"/>
    <property type="match status" value="3"/>
</dbReference>
<dbReference type="Proteomes" id="UP000505306">
    <property type="component" value="Chromosome"/>
</dbReference>
<dbReference type="SMART" id="SM00028">
    <property type="entry name" value="TPR"/>
    <property type="match status" value="8"/>
</dbReference>
<dbReference type="GO" id="GO:0000155">
    <property type="term" value="F:phosphorelay sensor kinase activity"/>
    <property type="evidence" value="ECO:0007669"/>
    <property type="project" value="InterPro"/>
</dbReference>
<dbReference type="InterPro" id="IPR003594">
    <property type="entry name" value="HATPase_dom"/>
</dbReference>
<sequence length="717" mass="82164">MFLSTVVYSQNTAVDSLKNVLLLHKEKDTVRVNTLNELAFLQLKLGKTKTAAYLQESFKIADSIHYKKGKARVLYLQGISQAFQSNFDKGQSSLNEALLIYKEIGFTEGISECYKRLGLLAHNMGNQELAITYHNNAIRMYYEIGNKVGVAVGYNNLGRAYNALGDYINAIQNYSKSLEISEQLGDEKRMANCYNNIGTIYSDQSNYPRALEYYNKSLTIDEKLNDTIGISNTLNNMGIIYKNIQNYDKAIEIYERALKFQNNNLEKRNSAEILNNLGLAYKNKGEYKQAHNYLKEALGFSEQIKNKLYIATILNNIGDVHLMLKENQIALNYFERAKKIHLEVDNQRGLCNSYLGIAKAYTNQKKYSSALMNALESNKIAADLQLLDYQRDGQKLLSEIYDNLGNYENALTAHQQFKVISDSIFNKQNIEKITQLEYDYKYKQALDSANLRELKLTKTVKSTSADLEKSQRNLLLGVIAFLLMSLVFLGIVFFLKLRNEKIKTQNIVIEQKLLRSQMTPHFIFNSLSVLQGMILNKEDKKSVTYLSKFSKLLRITLENSRDKIVPLQQELQAVTNYLELQNLEEIQLYKYSITVDNSIDKSLVQIPPMLIQPFVENAIEHAFVNKKENREIVIQISHKDDRLLCTIADNGIGIQKKTSHTNKEKKSLATVITKERLKFLSKDFKRAGAITIEDRQKYNQQGTIVTLEIPYIIQETS</sequence>
<dbReference type="Gene3D" id="1.25.40.10">
    <property type="entry name" value="Tetratricopeptide repeat domain"/>
    <property type="match status" value="2"/>
</dbReference>
<evidence type="ECO:0000256" key="1">
    <source>
        <dbReference type="ARBA" id="ARBA00022737"/>
    </source>
</evidence>
<keyword evidence="1" id="KW-0677">Repeat</keyword>
<dbReference type="InterPro" id="IPR036890">
    <property type="entry name" value="HATPase_C_sf"/>
</dbReference>
<feature type="transmembrane region" description="Helical" evidence="4">
    <location>
        <begin position="474"/>
        <end position="495"/>
    </location>
</feature>
<evidence type="ECO:0000313" key="8">
    <source>
        <dbReference type="Proteomes" id="UP000505306"/>
    </source>
</evidence>
<reference evidence="7 8" key="1">
    <citation type="submission" date="2020-02" db="EMBL/GenBank/DDBJ databases">
        <title>Complete genome sequence of Flavobacteriaceae bacterium.</title>
        <authorList>
            <person name="Kim S.-J."/>
            <person name="Kim Y.-S."/>
            <person name="Kim K.-H."/>
        </authorList>
    </citation>
    <scope>NUCLEOTIDE SEQUENCE [LARGE SCALE GENOMIC DNA]</scope>
    <source>
        <strain evidence="7 8">RR4-40</strain>
    </source>
</reference>
<dbReference type="InterPro" id="IPR011990">
    <property type="entry name" value="TPR-like_helical_dom_sf"/>
</dbReference>
<keyword evidence="4" id="KW-1133">Transmembrane helix</keyword>
<feature type="domain" description="Signal transduction histidine kinase internal region" evidence="6">
    <location>
        <begin position="510"/>
        <end position="583"/>
    </location>
</feature>
<dbReference type="InterPro" id="IPR010559">
    <property type="entry name" value="Sig_transdc_His_kin_internal"/>
</dbReference>
<organism evidence="7 8">
    <name type="scientific">Rasiella rasia</name>
    <dbReference type="NCBI Taxonomy" id="2744027"/>
    <lineage>
        <taxon>Bacteria</taxon>
        <taxon>Pseudomonadati</taxon>
        <taxon>Bacteroidota</taxon>
        <taxon>Flavobacteriia</taxon>
        <taxon>Flavobacteriales</taxon>
        <taxon>Flavobacteriaceae</taxon>
        <taxon>Rasiella</taxon>
    </lineage>
</organism>
<feature type="repeat" description="TPR" evidence="3">
    <location>
        <begin position="231"/>
        <end position="264"/>
    </location>
</feature>
<dbReference type="GO" id="GO:0016020">
    <property type="term" value="C:membrane"/>
    <property type="evidence" value="ECO:0007669"/>
    <property type="project" value="InterPro"/>
</dbReference>
<keyword evidence="4" id="KW-0812">Transmembrane</keyword>
<dbReference type="Pfam" id="PF06580">
    <property type="entry name" value="His_kinase"/>
    <property type="match status" value="1"/>
</dbReference>
<protein>
    <submittedName>
        <fullName evidence="7">Tetratricopeptide repeat protein</fullName>
    </submittedName>
</protein>
<evidence type="ECO:0000256" key="3">
    <source>
        <dbReference type="PROSITE-ProRule" id="PRU00339"/>
    </source>
</evidence>
<dbReference type="SUPFAM" id="SSF48452">
    <property type="entry name" value="TPR-like"/>
    <property type="match status" value="2"/>
</dbReference>
<feature type="repeat" description="TPR" evidence="3">
    <location>
        <begin position="271"/>
        <end position="304"/>
    </location>
</feature>
<evidence type="ECO:0000256" key="2">
    <source>
        <dbReference type="ARBA" id="ARBA00022803"/>
    </source>
</evidence>
<accession>A0A6G6GQW5</accession>
<evidence type="ECO:0000256" key="4">
    <source>
        <dbReference type="SAM" id="Phobius"/>
    </source>
</evidence>
<dbReference type="PANTHER" id="PTHR45641">
    <property type="entry name" value="TETRATRICOPEPTIDE REPEAT PROTEIN (AFU_ORTHOLOGUE AFUA_6G03870)"/>
    <property type="match status" value="1"/>
</dbReference>
<dbReference type="InterPro" id="IPR019734">
    <property type="entry name" value="TPR_rpt"/>
</dbReference>
<gene>
    <name evidence="7" type="ORF">G5B37_02205</name>
</gene>
<dbReference type="PROSITE" id="PS50293">
    <property type="entry name" value="TPR_REGION"/>
    <property type="match status" value="3"/>
</dbReference>
<evidence type="ECO:0000259" key="5">
    <source>
        <dbReference type="Pfam" id="PF02518"/>
    </source>
</evidence>
<dbReference type="PROSITE" id="PS50005">
    <property type="entry name" value="TPR"/>
    <property type="match status" value="4"/>
</dbReference>
<feature type="repeat" description="TPR" evidence="3">
    <location>
        <begin position="151"/>
        <end position="184"/>
    </location>
</feature>
<evidence type="ECO:0000313" key="7">
    <source>
        <dbReference type="EMBL" id="QIE60854.1"/>
    </source>
</evidence>
<feature type="repeat" description="TPR" evidence="3">
    <location>
        <begin position="191"/>
        <end position="224"/>
    </location>
</feature>
<dbReference type="AlphaFoldDB" id="A0A6G6GQW5"/>
<dbReference type="Gene3D" id="3.30.565.10">
    <property type="entry name" value="Histidine kinase-like ATPase, C-terminal domain"/>
    <property type="match status" value="1"/>
</dbReference>
<dbReference type="EMBL" id="CP049057">
    <property type="protein sequence ID" value="QIE60854.1"/>
    <property type="molecule type" value="Genomic_DNA"/>
</dbReference>
<keyword evidence="4" id="KW-0472">Membrane</keyword>
<proteinExistence type="predicted"/>
<keyword evidence="8" id="KW-1185">Reference proteome</keyword>
<name>A0A6G6GQW5_9FLAO</name>
<keyword evidence="2 3" id="KW-0802">TPR repeat</keyword>
<dbReference type="Pfam" id="PF02518">
    <property type="entry name" value="HATPase_c"/>
    <property type="match status" value="1"/>
</dbReference>